<dbReference type="AlphaFoldDB" id="A0A176W8U3"/>
<sequence>MSDYNDVFGNDDTPPWLTASKESEPEDLEHGNHGLIFGVPIQLGDFWHHHKITSIENSMTSTTARVRSVYPVRRVFRSGKMKAERKHRS</sequence>
<feature type="region of interest" description="Disordered" evidence="1">
    <location>
        <begin position="1"/>
        <end position="31"/>
    </location>
</feature>
<dbReference type="EMBL" id="LVLJ01001645">
    <property type="protein sequence ID" value="OAE28822.1"/>
    <property type="molecule type" value="Genomic_DNA"/>
</dbReference>
<comment type="caution">
    <text evidence="2">The sequence shown here is derived from an EMBL/GenBank/DDBJ whole genome shotgun (WGS) entry which is preliminary data.</text>
</comment>
<evidence type="ECO:0000313" key="3">
    <source>
        <dbReference type="Proteomes" id="UP000077202"/>
    </source>
</evidence>
<organism evidence="2 3">
    <name type="scientific">Marchantia polymorpha subsp. ruderalis</name>
    <dbReference type="NCBI Taxonomy" id="1480154"/>
    <lineage>
        <taxon>Eukaryota</taxon>
        <taxon>Viridiplantae</taxon>
        <taxon>Streptophyta</taxon>
        <taxon>Embryophyta</taxon>
        <taxon>Marchantiophyta</taxon>
        <taxon>Marchantiopsida</taxon>
        <taxon>Marchantiidae</taxon>
        <taxon>Marchantiales</taxon>
        <taxon>Marchantiaceae</taxon>
        <taxon>Marchantia</taxon>
    </lineage>
</organism>
<accession>A0A176W8U3</accession>
<evidence type="ECO:0000256" key="1">
    <source>
        <dbReference type="SAM" id="MobiDB-lite"/>
    </source>
</evidence>
<name>A0A176W8U3_MARPO</name>
<reference evidence="2" key="1">
    <citation type="submission" date="2016-03" db="EMBL/GenBank/DDBJ databases">
        <title>Mechanisms controlling the formation of the plant cell surface in tip-growing cells are functionally conserved among land plants.</title>
        <authorList>
            <person name="Honkanen S."/>
            <person name="Jones V.A."/>
            <person name="Morieri G."/>
            <person name="Champion C."/>
            <person name="Hetherington A.J."/>
            <person name="Kelly S."/>
            <person name="Saint-Marcoux D."/>
            <person name="Proust H."/>
            <person name="Prescott H."/>
            <person name="Dolan L."/>
        </authorList>
    </citation>
    <scope>NUCLEOTIDE SEQUENCE [LARGE SCALE GENOMIC DNA]</scope>
    <source>
        <tissue evidence="2">Whole gametophyte</tissue>
    </source>
</reference>
<gene>
    <name evidence="2" type="ORF">AXG93_684s1000</name>
</gene>
<dbReference type="Proteomes" id="UP000077202">
    <property type="component" value="Unassembled WGS sequence"/>
</dbReference>
<evidence type="ECO:0000313" key="2">
    <source>
        <dbReference type="EMBL" id="OAE28822.1"/>
    </source>
</evidence>
<keyword evidence="3" id="KW-1185">Reference proteome</keyword>
<proteinExistence type="predicted"/>
<protein>
    <submittedName>
        <fullName evidence="2">Uncharacterized protein</fullName>
    </submittedName>
</protein>